<evidence type="ECO:0000313" key="4">
    <source>
        <dbReference type="Proteomes" id="UP000193380"/>
    </source>
</evidence>
<evidence type="ECO:0000313" key="3">
    <source>
        <dbReference type="EMBL" id="CDR00410.1"/>
    </source>
</evidence>
<evidence type="ECO:0000256" key="2">
    <source>
        <dbReference type="SAM" id="MobiDB-lite"/>
    </source>
</evidence>
<feature type="coiled-coil region" evidence="1">
    <location>
        <begin position="55"/>
        <end position="89"/>
    </location>
</feature>
<feature type="region of interest" description="Disordered" evidence="2">
    <location>
        <begin position="1"/>
        <end position="20"/>
    </location>
</feature>
<name>A0A060ZGS8_ONCMY</name>
<accession>A0A060ZGS8</accession>
<dbReference type="PaxDb" id="8022-A0A060ZGS8"/>
<dbReference type="STRING" id="8022.A0A060ZGS8"/>
<gene>
    <name evidence="3" type="ORF">GSONMT00050972001</name>
</gene>
<organism evidence="3 4">
    <name type="scientific">Oncorhynchus mykiss</name>
    <name type="common">Rainbow trout</name>
    <name type="synonym">Salmo gairdneri</name>
    <dbReference type="NCBI Taxonomy" id="8022"/>
    <lineage>
        <taxon>Eukaryota</taxon>
        <taxon>Metazoa</taxon>
        <taxon>Chordata</taxon>
        <taxon>Craniata</taxon>
        <taxon>Vertebrata</taxon>
        <taxon>Euteleostomi</taxon>
        <taxon>Actinopterygii</taxon>
        <taxon>Neopterygii</taxon>
        <taxon>Teleostei</taxon>
        <taxon>Protacanthopterygii</taxon>
        <taxon>Salmoniformes</taxon>
        <taxon>Salmonidae</taxon>
        <taxon>Salmoninae</taxon>
        <taxon>Oncorhynchus</taxon>
    </lineage>
</organism>
<reference evidence="3" key="1">
    <citation type="journal article" date="2014" name="Nat. Commun.">
        <title>The rainbow trout genome provides novel insights into evolution after whole-genome duplication in vertebrates.</title>
        <authorList>
            <person name="Berthelot C."/>
            <person name="Brunet F."/>
            <person name="Chalopin D."/>
            <person name="Juanchich A."/>
            <person name="Bernard M."/>
            <person name="Noel B."/>
            <person name="Bento P."/>
            <person name="Da Silva C."/>
            <person name="Labadie K."/>
            <person name="Alberti A."/>
            <person name="Aury J.M."/>
            <person name="Louis A."/>
            <person name="Dehais P."/>
            <person name="Bardou P."/>
            <person name="Montfort J."/>
            <person name="Klopp C."/>
            <person name="Cabau C."/>
            <person name="Gaspin C."/>
            <person name="Thorgaard G.H."/>
            <person name="Boussaha M."/>
            <person name="Quillet E."/>
            <person name="Guyomard R."/>
            <person name="Galiana D."/>
            <person name="Bobe J."/>
            <person name="Volff J.N."/>
            <person name="Genet C."/>
            <person name="Wincker P."/>
            <person name="Jaillon O."/>
            <person name="Roest Crollius H."/>
            <person name="Guiguen Y."/>
        </authorList>
    </citation>
    <scope>NUCLEOTIDE SEQUENCE [LARGE SCALE GENOMIC DNA]</scope>
</reference>
<dbReference type="Proteomes" id="UP000193380">
    <property type="component" value="Unassembled WGS sequence"/>
</dbReference>
<proteinExistence type="predicted"/>
<dbReference type="EMBL" id="FR956712">
    <property type="protein sequence ID" value="CDR00410.1"/>
    <property type="molecule type" value="Genomic_DNA"/>
</dbReference>
<protein>
    <submittedName>
        <fullName evidence="3">Uncharacterized protein</fullName>
    </submittedName>
</protein>
<evidence type="ECO:0000256" key="1">
    <source>
        <dbReference type="SAM" id="Coils"/>
    </source>
</evidence>
<dbReference type="AlphaFoldDB" id="A0A060ZGS8"/>
<reference evidence="3" key="2">
    <citation type="submission" date="2014-03" db="EMBL/GenBank/DDBJ databases">
        <authorList>
            <person name="Genoscope - CEA"/>
        </authorList>
    </citation>
    <scope>NUCLEOTIDE SEQUENCE</scope>
</reference>
<keyword evidence="1" id="KW-0175">Coiled coil</keyword>
<sequence>MSAQEFVVPVSGENVPEEEQLSAKEQKHLEPCDNTPIIDNMAPANGLVLVSTEEKSKYEEDISNLYKQLDDKDDEINQQSQLAEKLKEQMLDQDEVTNHEQPSFLMLKENVTQKLYFGIVSH</sequence>